<dbReference type="Pfam" id="PF05193">
    <property type="entry name" value="Peptidase_M16_C"/>
    <property type="match status" value="1"/>
</dbReference>
<protein>
    <recommendedName>
        <fullName evidence="6">Peptidase M16 N-terminal domain-containing protein</fullName>
    </recommendedName>
</protein>
<dbReference type="InterPro" id="IPR011249">
    <property type="entry name" value="Metalloenz_LuxS/M16"/>
</dbReference>
<evidence type="ECO:0000259" key="3">
    <source>
        <dbReference type="Pfam" id="PF05193"/>
    </source>
</evidence>
<dbReference type="GO" id="GO:0046872">
    <property type="term" value="F:metal ion binding"/>
    <property type="evidence" value="ECO:0007669"/>
    <property type="project" value="InterPro"/>
</dbReference>
<dbReference type="EMBL" id="MHTX01000035">
    <property type="protein sequence ID" value="OHA67715.1"/>
    <property type="molecule type" value="Genomic_DNA"/>
</dbReference>
<accession>A0A1G2R4C7</accession>
<reference evidence="4 5" key="1">
    <citation type="journal article" date="2016" name="Nat. Commun.">
        <title>Thousands of microbial genomes shed light on interconnected biogeochemical processes in an aquifer system.</title>
        <authorList>
            <person name="Anantharaman K."/>
            <person name="Brown C.T."/>
            <person name="Hug L.A."/>
            <person name="Sharon I."/>
            <person name="Castelle C.J."/>
            <person name="Probst A.J."/>
            <person name="Thomas B.C."/>
            <person name="Singh A."/>
            <person name="Wilkins M.J."/>
            <person name="Karaoz U."/>
            <person name="Brodie E.L."/>
            <person name="Williams K.H."/>
            <person name="Hubbard S.S."/>
            <person name="Banfield J.F."/>
        </authorList>
    </citation>
    <scope>NUCLEOTIDE SEQUENCE [LARGE SCALE GENOMIC DNA]</scope>
</reference>
<dbReference type="PANTHER" id="PTHR11851">
    <property type="entry name" value="METALLOPROTEASE"/>
    <property type="match status" value="1"/>
</dbReference>
<evidence type="ECO:0000256" key="1">
    <source>
        <dbReference type="ARBA" id="ARBA00007261"/>
    </source>
</evidence>
<dbReference type="AlphaFoldDB" id="A0A1G2R4C7"/>
<evidence type="ECO:0000313" key="5">
    <source>
        <dbReference type="Proteomes" id="UP000179258"/>
    </source>
</evidence>
<dbReference type="InterPro" id="IPR050361">
    <property type="entry name" value="MPP/UQCRC_Complex"/>
</dbReference>
<sequence length="424" mass="47277">MEILSRVLDNGLTVFLVPMAGTKTLTGMFIVRAGTKYQNENEVEIAHFLEHMAFKGTPRRPRTIDITSALEGIGGNCNAFTGTDFIAYYIKVPARHSKLLMNVLSDIILNPLFAPEEIEREKGPVKEELLMAKASPSGNLNYLVMPEMLFGNHPLAGLRTEEDIDKINRGTLLCYFSDLFCGPNAAVAIAGNISNPETFFTRLGQVFHGLPYRVPKRQTVPFVETQIAPRIKIVNQDIPQTLLALCIKCPSIQSPLRGAINLLNVVLGSGMSSRLFTKVRERRGLAYAIRSELDLMVDIGTFSVFAGLNQQRWQEGLRIILEQLRLLRDKGISKKELTRAQNMIFGRLAMASENSEFLAESVAESWALLGEAECLEKKINRIKTVTIDDVRQAAKEILRADRMCIAVAGPHEGEKETILKMLNF</sequence>
<feature type="domain" description="Peptidase M16 C-terminal" evidence="3">
    <location>
        <begin position="166"/>
        <end position="343"/>
    </location>
</feature>
<dbReference type="PANTHER" id="PTHR11851:SF49">
    <property type="entry name" value="MITOCHONDRIAL-PROCESSING PEPTIDASE SUBUNIT ALPHA"/>
    <property type="match status" value="1"/>
</dbReference>
<dbReference type="Proteomes" id="UP000179258">
    <property type="component" value="Unassembled WGS sequence"/>
</dbReference>
<proteinExistence type="inferred from homology"/>
<feature type="domain" description="Peptidase M16 N-terminal" evidence="2">
    <location>
        <begin position="28"/>
        <end position="137"/>
    </location>
</feature>
<dbReference type="SUPFAM" id="SSF63411">
    <property type="entry name" value="LuxS/MPP-like metallohydrolase"/>
    <property type="match status" value="2"/>
</dbReference>
<evidence type="ECO:0008006" key="6">
    <source>
        <dbReference type="Google" id="ProtNLM"/>
    </source>
</evidence>
<evidence type="ECO:0000259" key="2">
    <source>
        <dbReference type="Pfam" id="PF00675"/>
    </source>
</evidence>
<evidence type="ECO:0000313" key="4">
    <source>
        <dbReference type="EMBL" id="OHA67715.1"/>
    </source>
</evidence>
<comment type="similarity">
    <text evidence="1">Belongs to the peptidase M16 family.</text>
</comment>
<gene>
    <name evidence="4" type="ORF">A3D59_04760</name>
</gene>
<comment type="caution">
    <text evidence="4">The sequence shown here is derived from an EMBL/GenBank/DDBJ whole genome shotgun (WGS) entry which is preliminary data.</text>
</comment>
<dbReference type="Pfam" id="PF00675">
    <property type="entry name" value="Peptidase_M16"/>
    <property type="match status" value="1"/>
</dbReference>
<dbReference type="Gene3D" id="3.30.830.10">
    <property type="entry name" value="Metalloenzyme, LuxS/M16 peptidase-like"/>
    <property type="match status" value="2"/>
</dbReference>
<organism evidence="4 5">
    <name type="scientific">Candidatus Wildermuthbacteria bacterium RIFCSPHIGHO2_02_FULL_47_17</name>
    <dbReference type="NCBI Taxonomy" id="1802452"/>
    <lineage>
        <taxon>Bacteria</taxon>
        <taxon>Candidatus Wildermuthiibacteriota</taxon>
    </lineage>
</organism>
<dbReference type="InterPro" id="IPR011765">
    <property type="entry name" value="Pept_M16_N"/>
</dbReference>
<name>A0A1G2R4C7_9BACT</name>
<dbReference type="InterPro" id="IPR007863">
    <property type="entry name" value="Peptidase_M16_C"/>
</dbReference>